<evidence type="ECO:0000256" key="1">
    <source>
        <dbReference type="SAM" id="Phobius"/>
    </source>
</evidence>
<dbReference type="EMBL" id="BARV01015439">
    <property type="protein sequence ID" value="GAI30638.1"/>
    <property type="molecule type" value="Genomic_DNA"/>
</dbReference>
<organism evidence="2">
    <name type="scientific">marine sediment metagenome</name>
    <dbReference type="NCBI Taxonomy" id="412755"/>
    <lineage>
        <taxon>unclassified sequences</taxon>
        <taxon>metagenomes</taxon>
        <taxon>ecological metagenomes</taxon>
    </lineage>
</organism>
<keyword evidence="1" id="KW-1133">Transmembrane helix</keyword>
<evidence type="ECO:0000313" key="2">
    <source>
        <dbReference type="EMBL" id="GAI30638.1"/>
    </source>
</evidence>
<sequence length="47" mass="5692">MVEIIPKSFEEIPSWQRNLLYFLIFLLIAIIVSFFVLRNFKEKSEKT</sequence>
<feature type="non-terminal residue" evidence="2">
    <location>
        <position position="47"/>
    </location>
</feature>
<comment type="caution">
    <text evidence="2">The sequence shown here is derived from an EMBL/GenBank/DDBJ whole genome shotgun (WGS) entry which is preliminary data.</text>
</comment>
<dbReference type="AlphaFoldDB" id="X1MH83"/>
<keyword evidence="1" id="KW-0472">Membrane</keyword>
<feature type="transmembrane region" description="Helical" evidence="1">
    <location>
        <begin position="19"/>
        <end position="37"/>
    </location>
</feature>
<accession>X1MH83</accession>
<keyword evidence="1" id="KW-0812">Transmembrane</keyword>
<gene>
    <name evidence="2" type="ORF">S06H3_26678</name>
</gene>
<protein>
    <submittedName>
        <fullName evidence="2">Uncharacterized protein</fullName>
    </submittedName>
</protein>
<proteinExistence type="predicted"/>
<reference evidence="2" key="1">
    <citation type="journal article" date="2014" name="Front. Microbiol.">
        <title>High frequency of phylogenetically diverse reductive dehalogenase-homologous genes in deep subseafloor sedimentary metagenomes.</title>
        <authorList>
            <person name="Kawai M."/>
            <person name="Futagami T."/>
            <person name="Toyoda A."/>
            <person name="Takaki Y."/>
            <person name="Nishi S."/>
            <person name="Hori S."/>
            <person name="Arai W."/>
            <person name="Tsubouchi T."/>
            <person name="Morono Y."/>
            <person name="Uchiyama I."/>
            <person name="Ito T."/>
            <person name="Fujiyama A."/>
            <person name="Inagaki F."/>
            <person name="Takami H."/>
        </authorList>
    </citation>
    <scope>NUCLEOTIDE SEQUENCE</scope>
    <source>
        <strain evidence="2">Expedition CK06-06</strain>
    </source>
</reference>
<name>X1MH83_9ZZZZ</name>